<dbReference type="InterPro" id="IPR036237">
    <property type="entry name" value="Xyl_isomerase-like_sf"/>
</dbReference>
<dbReference type="SUPFAM" id="SSF51658">
    <property type="entry name" value="Xylose isomerase-like"/>
    <property type="match status" value="1"/>
</dbReference>
<name>A0A402D012_9BACT</name>
<dbReference type="KEGG" id="ccot:CCAX7_58350"/>
<dbReference type="Proteomes" id="UP000287394">
    <property type="component" value="Chromosome"/>
</dbReference>
<dbReference type="OrthoDB" id="9798407at2"/>
<dbReference type="GO" id="GO:0016853">
    <property type="term" value="F:isomerase activity"/>
    <property type="evidence" value="ECO:0007669"/>
    <property type="project" value="UniProtKB-KW"/>
</dbReference>
<dbReference type="EMBL" id="AP025739">
    <property type="protein sequence ID" value="BDI33784.1"/>
    <property type="molecule type" value="Genomic_DNA"/>
</dbReference>
<gene>
    <name evidence="1" type="ORF">CCAX7_58350</name>
</gene>
<keyword evidence="2" id="KW-1185">Reference proteome</keyword>
<evidence type="ECO:0000313" key="1">
    <source>
        <dbReference type="EMBL" id="BDI33784.1"/>
    </source>
</evidence>
<sequence length="249" mass="27147">MSKLPIALQLYTVRDETAKDFAGTLKKVAEIGFAGVELAGRGDLSVQALRSLLDDNNLKVAGSHVSIDELEKDIAKVIDENLSLGNAYVIVPYLGEDRRADGAAYKTIAAKLGELGETLRTHGLTLAYHNHDFEFQKFDGEYGLDLIFDNTNAQVVKAEIDTCWVFAAGVDPVAYLQKFHGRAPLLHIKDWKQSEKALTEVGTGDLPLAGILAAATEIGTEWLIVEHDAPTIPSLESAKISFENLKARQ</sequence>
<accession>A0A402D012</accession>
<dbReference type="RefSeq" id="WP_119322881.1">
    <property type="nucleotide sequence ID" value="NZ_AP025739.1"/>
</dbReference>
<proteinExistence type="predicted"/>
<dbReference type="Gene3D" id="3.20.20.150">
    <property type="entry name" value="Divalent-metal-dependent TIM barrel enzymes"/>
    <property type="match status" value="1"/>
</dbReference>
<evidence type="ECO:0000313" key="2">
    <source>
        <dbReference type="Proteomes" id="UP000287394"/>
    </source>
</evidence>
<dbReference type="InterPro" id="IPR013022">
    <property type="entry name" value="Xyl_isomerase-like_TIM-brl"/>
</dbReference>
<dbReference type="PANTHER" id="PTHR12110:SF41">
    <property type="entry name" value="INOSOSE DEHYDRATASE"/>
    <property type="match status" value="1"/>
</dbReference>
<keyword evidence="1" id="KW-0413">Isomerase</keyword>
<dbReference type="Pfam" id="PF01261">
    <property type="entry name" value="AP_endonuc_2"/>
    <property type="match status" value="1"/>
</dbReference>
<dbReference type="InterPro" id="IPR050312">
    <property type="entry name" value="IolE/XylAMocC-like"/>
</dbReference>
<protein>
    <submittedName>
        <fullName evidence="1">Sugar phosphate isomerase</fullName>
    </submittedName>
</protein>
<organism evidence="1 2">
    <name type="scientific">Capsulimonas corticalis</name>
    <dbReference type="NCBI Taxonomy" id="2219043"/>
    <lineage>
        <taxon>Bacteria</taxon>
        <taxon>Bacillati</taxon>
        <taxon>Armatimonadota</taxon>
        <taxon>Armatimonadia</taxon>
        <taxon>Capsulimonadales</taxon>
        <taxon>Capsulimonadaceae</taxon>
        <taxon>Capsulimonas</taxon>
    </lineage>
</organism>
<dbReference type="AlphaFoldDB" id="A0A402D012"/>
<reference evidence="1 2" key="1">
    <citation type="journal article" date="2019" name="Int. J. Syst. Evol. Microbiol.">
        <title>Capsulimonas corticalis gen. nov., sp. nov., an aerobic capsulated bacterium, of a novel bacterial order, Capsulimonadales ord. nov., of the class Armatimonadia of the phylum Armatimonadetes.</title>
        <authorList>
            <person name="Li J."/>
            <person name="Kudo C."/>
            <person name="Tonouchi A."/>
        </authorList>
    </citation>
    <scope>NUCLEOTIDE SEQUENCE [LARGE SCALE GENOMIC DNA]</scope>
    <source>
        <strain evidence="1 2">AX-7</strain>
    </source>
</reference>
<dbReference type="PANTHER" id="PTHR12110">
    <property type="entry name" value="HYDROXYPYRUVATE ISOMERASE"/>
    <property type="match status" value="1"/>
</dbReference>